<sequence length="55" mass="6006">MTDRVVNSAMKYRTQVAFVDGLMKDLGLPIENLGSAGGMSFRNFQGPDAPKDKDD</sequence>
<dbReference type="EMBL" id="JBHUGZ010000012">
    <property type="protein sequence ID" value="MFD1984236.1"/>
    <property type="molecule type" value="Genomic_DNA"/>
</dbReference>
<keyword evidence="2" id="KW-1185">Reference proteome</keyword>
<accession>A0ABW4UDE5</accession>
<organism evidence="1 2">
    <name type="scientific">Mesorhizobium newzealandense</name>
    <dbReference type="NCBI Taxonomy" id="1300302"/>
    <lineage>
        <taxon>Bacteria</taxon>
        <taxon>Pseudomonadati</taxon>
        <taxon>Pseudomonadota</taxon>
        <taxon>Alphaproteobacteria</taxon>
        <taxon>Hyphomicrobiales</taxon>
        <taxon>Phyllobacteriaceae</taxon>
        <taxon>Mesorhizobium</taxon>
    </lineage>
</organism>
<evidence type="ECO:0000313" key="1">
    <source>
        <dbReference type="EMBL" id="MFD1984236.1"/>
    </source>
</evidence>
<name>A0ABW4UDE5_9HYPH</name>
<gene>
    <name evidence="1" type="ORF">ACFSOZ_16440</name>
</gene>
<reference evidence="2" key="1">
    <citation type="journal article" date="2019" name="Int. J. Syst. Evol. Microbiol.">
        <title>The Global Catalogue of Microorganisms (GCM) 10K type strain sequencing project: providing services to taxonomists for standard genome sequencing and annotation.</title>
        <authorList>
            <consortium name="The Broad Institute Genomics Platform"/>
            <consortium name="The Broad Institute Genome Sequencing Center for Infectious Disease"/>
            <person name="Wu L."/>
            <person name="Ma J."/>
        </authorList>
    </citation>
    <scope>NUCLEOTIDE SEQUENCE [LARGE SCALE GENOMIC DNA]</scope>
    <source>
        <strain evidence="2">CGMCC 1.16225</strain>
    </source>
</reference>
<dbReference type="Proteomes" id="UP001597405">
    <property type="component" value="Unassembled WGS sequence"/>
</dbReference>
<protein>
    <submittedName>
        <fullName evidence="1">Uncharacterized protein</fullName>
    </submittedName>
</protein>
<evidence type="ECO:0000313" key="2">
    <source>
        <dbReference type="Proteomes" id="UP001597405"/>
    </source>
</evidence>
<proteinExistence type="predicted"/>
<comment type="caution">
    <text evidence="1">The sequence shown here is derived from an EMBL/GenBank/DDBJ whole genome shotgun (WGS) entry which is preliminary data.</text>
</comment>
<dbReference type="RefSeq" id="WP_379100016.1">
    <property type="nucleotide sequence ID" value="NZ_JBHUGZ010000012.1"/>
</dbReference>